<proteinExistence type="predicted"/>
<dbReference type="InterPro" id="IPR036661">
    <property type="entry name" value="Luciferase-like_sf"/>
</dbReference>
<reference evidence="3 4" key="1">
    <citation type="submission" date="2023-03" db="EMBL/GenBank/DDBJ databases">
        <title>YIM 133296 draft genome.</title>
        <authorList>
            <person name="Xiong L."/>
        </authorList>
    </citation>
    <scope>NUCLEOTIDE SEQUENCE [LARGE SCALE GENOMIC DNA]</scope>
    <source>
        <strain evidence="3 4">YIM 133296</strain>
    </source>
</reference>
<accession>A0ABT6C913</accession>
<dbReference type="Proteomes" id="UP001528912">
    <property type="component" value="Unassembled WGS sequence"/>
</dbReference>
<dbReference type="InterPro" id="IPR011251">
    <property type="entry name" value="Luciferase-like_dom"/>
</dbReference>
<dbReference type="InterPro" id="IPR050564">
    <property type="entry name" value="F420-G6PD/mer"/>
</dbReference>
<dbReference type="Gene3D" id="3.20.20.30">
    <property type="entry name" value="Luciferase-like domain"/>
    <property type="match status" value="1"/>
</dbReference>
<evidence type="ECO:0000313" key="4">
    <source>
        <dbReference type="Proteomes" id="UP001528912"/>
    </source>
</evidence>
<dbReference type="CDD" id="cd01097">
    <property type="entry name" value="Tetrahydromethanopterin_reductase"/>
    <property type="match status" value="1"/>
</dbReference>
<dbReference type="PANTHER" id="PTHR43244:SF1">
    <property type="entry name" value="5,10-METHYLENETETRAHYDROMETHANOPTERIN REDUCTASE"/>
    <property type="match status" value="1"/>
</dbReference>
<organism evidence="3 4">
    <name type="scientific">Luteipulveratus flavus</name>
    <dbReference type="NCBI Taxonomy" id="3031728"/>
    <lineage>
        <taxon>Bacteria</taxon>
        <taxon>Bacillati</taxon>
        <taxon>Actinomycetota</taxon>
        <taxon>Actinomycetes</taxon>
        <taxon>Micrococcales</taxon>
        <taxon>Dermacoccaceae</taxon>
        <taxon>Luteipulveratus</taxon>
    </lineage>
</organism>
<dbReference type="Pfam" id="PF00296">
    <property type="entry name" value="Bac_luciferase"/>
    <property type="match status" value="1"/>
</dbReference>
<feature type="domain" description="Luciferase-like" evidence="2">
    <location>
        <begin position="13"/>
        <end position="231"/>
    </location>
</feature>
<evidence type="ECO:0000256" key="1">
    <source>
        <dbReference type="ARBA" id="ARBA00023002"/>
    </source>
</evidence>
<sequence>MTSIGVISPPDQPPELLRGVAVATEEAGLDELWLWEDCFAESGVAAAAAALGWTQRIAVGIGLMPVPLRNVALTAMEIATLSRLFPGRILPGIGHGVLEWMGQVGVRAESPLTLLREYTTALRSLLDGETVTTDGRYVRLDDVRLTWPPAARPPLLVGAVRPKTLALAGELGDGVIFTGDTSPDQVADGVRVVREARERAGRAGAPDVVAFTAAPVGSRAETLAALVREHADAGATRVTVCGLDDEGRPVSDERILDLVGALGEVRAAG</sequence>
<dbReference type="EMBL" id="JAROAV010000033">
    <property type="protein sequence ID" value="MDF8265413.1"/>
    <property type="molecule type" value="Genomic_DNA"/>
</dbReference>
<protein>
    <submittedName>
        <fullName evidence="3">LLM class flavin-dependent oxidoreductase</fullName>
    </submittedName>
</protein>
<dbReference type="SUPFAM" id="SSF51679">
    <property type="entry name" value="Bacterial luciferase-like"/>
    <property type="match status" value="1"/>
</dbReference>
<dbReference type="RefSeq" id="WP_277192718.1">
    <property type="nucleotide sequence ID" value="NZ_JAROAV010000033.1"/>
</dbReference>
<gene>
    <name evidence="3" type="ORF">P4R38_14285</name>
</gene>
<evidence type="ECO:0000259" key="2">
    <source>
        <dbReference type="Pfam" id="PF00296"/>
    </source>
</evidence>
<dbReference type="PANTHER" id="PTHR43244">
    <property type="match status" value="1"/>
</dbReference>
<keyword evidence="1" id="KW-0560">Oxidoreductase</keyword>
<evidence type="ECO:0000313" key="3">
    <source>
        <dbReference type="EMBL" id="MDF8265413.1"/>
    </source>
</evidence>
<name>A0ABT6C913_9MICO</name>
<comment type="caution">
    <text evidence="3">The sequence shown here is derived from an EMBL/GenBank/DDBJ whole genome shotgun (WGS) entry which is preliminary data.</text>
</comment>
<keyword evidence="4" id="KW-1185">Reference proteome</keyword>